<accession>A0A385SVQ9</accession>
<evidence type="ECO:0000313" key="2">
    <source>
        <dbReference type="EMBL" id="AYB35309.1"/>
    </source>
</evidence>
<organism evidence="2 3">
    <name type="scientific">Chryseolinea soli</name>
    <dbReference type="NCBI Taxonomy" id="2321403"/>
    <lineage>
        <taxon>Bacteria</taxon>
        <taxon>Pseudomonadati</taxon>
        <taxon>Bacteroidota</taxon>
        <taxon>Cytophagia</taxon>
        <taxon>Cytophagales</taxon>
        <taxon>Fulvivirgaceae</taxon>
        <taxon>Chryseolinea</taxon>
    </lineage>
</organism>
<dbReference type="PROSITE" id="PS51318">
    <property type="entry name" value="TAT"/>
    <property type="match status" value="1"/>
</dbReference>
<dbReference type="SUPFAM" id="SSF56300">
    <property type="entry name" value="Metallo-dependent phosphatases"/>
    <property type="match status" value="1"/>
</dbReference>
<dbReference type="KEGG" id="chk:D4L85_34085"/>
<dbReference type="EMBL" id="CP032382">
    <property type="protein sequence ID" value="AYB35309.1"/>
    <property type="molecule type" value="Genomic_DNA"/>
</dbReference>
<dbReference type="GO" id="GO:0016787">
    <property type="term" value="F:hydrolase activity"/>
    <property type="evidence" value="ECO:0007669"/>
    <property type="project" value="InterPro"/>
</dbReference>
<evidence type="ECO:0000313" key="3">
    <source>
        <dbReference type="Proteomes" id="UP000266183"/>
    </source>
</evidence>
<gene>
    <name evidence="2" type="ORF">D4L85_34085</name>
</gene>
<reference evidence="3" key="1">
    <citation type="submission" date="2018-09" db="EMBL/GenBank/DDBJ databases">
        <title>Chryseolinea sp. KIS68-18 isolated from soil.</title>
        <authorList>
            <person name="Weon H.-Y."/>
            <person name="Kwon S.-W."/>
            <person name="Lee S.A."/>
        </authorList>
    </citation>
    <scope>NUCLEOTIDE SEQUENCE [LARGE SCALE GENOMIC DNA]</scope>
    <source>
        <strain evidence="3">KIS68-18</strain>
    </source>
</reference>
<dbReference type="InterPro" id="IPR006311">
    <property type="entry name" value="TAT_signal"/>
</dbReference>
<evidence type="ECO:0000259" key="1">
    <source>
        <dbReference type="Pfam" id="PF00149"/>
    </source>
</evidence>
<dbReference type="RefSeq" id="WP_119758557.1">
    <property type="nucleotide sequence ID" value="NZ_CP032382.1"/>
</dbReference>
<dbReference type="InterPro" id="IPR004843">
    <property type="entry name" value="Calcineurin-like_PHP"/>
</dbReference>
<dbReference type="PANTHER" id="PTHR43143:SF1">
    <property type="entry name" value="SERINE_THREONINE-PROTEIN PHOSPHATASE CPPED1"/>
    <property type="match status" value="1"/>
</dbReference>
<dbReference type="PANTHER" id="PTHR43143">
    <property type="entry name" value="METALLOPHOSPHOESTERASE, CALCINEURIN SUPERFAMILY"/>
    <property type="match status" value="1"/>
</dbReference>
<proteinExistence type="predicted"/>
<dbReference type="Proteomes" id="UP000266183">
    <property type="component" value="Chromosome"/>
</dbReference>
<dbReference type="AlphaFoldDB" id="A0A385SVQ9"/>
<name>A0A385SVQ9_9BACT</name>
<dbReference type="InterPro" id="IPR029052">
    <property type="entry name" value="Metallo-depent_PP-like"/>
</dbReference>
<sequence>MTLNRRNFVKKAAAASMTGMALPDLISAPPQAKRSLRIAHITDMHLDTRAIAGTNVKKVLTEINAMKDKPNMIINTGDSVFRSDGQRYEEAEAQWDLLAKTLKQTNRIPMRSCIGNHDVWYGPDPQTDETYKAHKRYHKNWVLEVLDLPGRYYSTPMNGWHFIALDSINNNEYAVDDEQFAWLEKELQRIPATSPICIFSHVSILSVIPLMRALKDDKVEDIHYPASRQHRDALQLKNLFYKHANVKLCLSGHTHQIDHVDFLGVRYLCGGAVSGNWWGDHRDSVVFDEFPPAYTIIDLYENGSIQHQHVFYAFSE</sequence>
<dbReference type="Gene3D" id="3.60.21.10">
    <property type="match status" value="1"/>
</dbReference>
<protein>
    <recommendedName>
        <fullName evidence="1">Calcineurin-like phosphoesterase domain-containing protein</fullName>
    </recommendedName>
</protein>
<dbReference type="Pfam" id="PF00149">
    <property type="entry name" value="Metallophos"/>
    <property type="match status" value="1"/>
</dbReference>
<dbReference type="OrthoDB" id="9791866at2"/>
<feature type="domain" description="Calcineurin-like phosphoesterase" evidence="1">
    <location>
        <begin position="36"/>
        <end position="256"/>
    </location>
</feature>
<dbReference type="InterPro" id="IPR051918">
    <property type="entry name" value="STPP_CPPED1"/>
</dbReference>
<keyword evidence="3" id="KW-1185">Reference proteome</keyword>